<accession>A0A538S6P8</accession>
<evidence type="ECO:0000313" key="3">
    <source>
        <dbReference type="EMBL" id="TMQ47044.1"/>
    </source>
</evidence>
<dbReference type="Gene3D" id="3.30.420.150">
    <property type="entry name" value="Exopolyphosphatase. Domain 2"/>
    <property type="match status" value="1"/>
</dbReference>
<dbReference type="PANTHER" id="PTHR30005:SF0">
    <property type="entry name" value="RETROGRADE REGULATION PROTEIN 2"/>
    <property type="match status" value="1"/>
</dbReference>
<dbReference type="CDD" id="cd24006">
    <property type="entry name" value="ASKHA_NBD_PPX_GppA"/>
    <property type="match status" value="1"/>
</dbReference>
<dbReference type="Pfam" id="PF02541">
    <property type="entry name" value="Ppx-GppA"/>
    <property type="match status" value="1"/>
</dbReference>
<dbReference type="Proteomes" id="UP000317716">
    <property type="component" value="Unassembled WGS sequence"/>
</dbReference>
<dbReference type="GO" id="GO:0016462">
    <property type="term" value="F:pyrophosphatase activity"/>
    <property type="evidence" value="ECO:0007669"/>
    <property type="project" value="TreeGrafter"/>
</dbReference>
<dbReference type="EMBL" id="VBOS01000553">
    <property type="protein sequence ID" value="TMQ47044.1"/>
    <property type="molecule type" value="Genomic_DNA"/>
</dbReference>
<feature type="compositionally biased region" description="Polar residues" evidence="1">
    <location>
        <begin position="11"/>
        <end position="24"/>
    </location>
</feature>
<sequence>MCSRGADPVRSRTTPATGRTSPPHTTVAPAARRSEPDRRAFCCSARAHGRRYWVGRWLATSRRPRRASHRRHSGRRPWMRLAAIDIGTNSIHMVIAEASGPHALEVVEREREAVQMGRGSFGSRRRLRKDAIRRTTDSLARFVELARRHQADRILCTATAAVREARNGADFLAAARATTGIKPKVIPATEEGRLIYLGIKSALELGEEPCMIVDIGGGSMQLVLANRERCLYTLSAPLGALRLTESFVRWRPPARLPASSRRSSPPPRRAG</sequence>
<protein>
    <recommendedName>
        <fullName evidence="2">Ppx/GppA phosphatase N-terminal domain-containing protein</fullName>
    </recommendedName>
</protein>
<proteinExistence type="predicted"/>
<feature type="domain" description="Ppx/GppA phosphatase N-terminal" evidence="2">
    <location>
        <begin position="96"/>
        <end position="254"/>
    </location>
</feature>
<dbReference type="AlphaFoldDB" id="A0A538S6P8"/>
<dbReference type="InterPro" id="IPR003695">
    <property type="entry name" value="Ppx_GppA_N"/>
</dbReference>
<organism evidence="3 4">
    <name type="scientific">Eiseniibacteriota bacterium</name>
    <dbReference type="NCBI Taxonomy" id="2212470"/>
    <lineage>
        <taxon>Bacteria</taxon>
        <taxon>Candidatus Eiseniibacteriota</taxon>
    </lineage>
</organism>
<dbReference type="PANTHER" id="PTHR30005">
    <property type="entry name" value="EXOPOLYPHOSPHATASE"/>
    <property type="match status" value="1"/>
</dbReference>
<evidence type="ECO:0000313" key="4">
    <source>
        <dbReference type="Proteomes" id="UP000317716"/>
    </source>
</evidence>
<gene>
    <name evidence="3" type="ORF">E6K72_14390</name>
</gene>
<dbReference type="Gene3D" id="3.30.420.40">
    <property type="match status" value="1"/>
</dbReference>
<comment type="caution">
    <text evidence="3">The sequence shown here is derived from an EMBL/GenBank/DDBJ whole genome shotgun (WGS) entry which is preliminary data.</text>
</comment>
<evidence type="ECO:0000259" key="2">
    <source>
        <dbReference type="Pfam" id="PF02541"/>
    </source>
</evidence>
<name>A0A538S6P8_UNCEI</name>
<dbReference type="InterPro" id="IPR050273">
    <property type="entry name" value="GppA/Ppx_hydrolase"/>
</dbReference>
<reference evidence="3 4" key="1">
    <citation type="journal article" date="2019" name="Nat. Microbiol.">
        <title>Mediterranean grassland soil C-N compound turnover is dependent on rainfall and depth, and is mediated by genomically divergent microorganisms.</title>
        <authorList>
            <person name="Diamond S."/>
            <person name="Andeer P.F."/>
            <person name="Li Z."/>
            <person name="Crits-Christoph A."/>
            <person name="Burstein D."/>
            <person name="Anantharaman K."/>
            <person name="Lane K.R."/>
            <person name="Thomas B.C."/>
            <person name="Pan C."/>
            <person name="Northen T.R."/>
            <person name="Banfield J.F."/>
        </authorList>
    </citation>
    <scope>NUCLEOTIDE SEQUENCE [LARGE SCALE GENOMIC DNA]</scope>
    <source>
        <strain evidence="3">WS_2</strain>
    </source>
</reference>
<evidence type="ECO:0000256" key="1">
    <source>
        <dbReference type="SAM" id="MobiDB-lite"/>
    </source>
</evidence>
<dbReference type="InterPro" id="IPR043129">
    <property type="entry name" value="ATPase_NBD"/>
</dbReference>
<dbReference type="SUPFAM" id="SSF53067">
    <property type="entry name" value="Actin-like ATPase domain"/>
    <property type="match status" value="2"/>
</dbReference>
<feature type="region of interest" description="Disordered" evidence="1">
    <location>
        <begin position="1"/>
        <end position="33"/>
    </location>
</feature>